<dbReference type="RefSeq" id="WP_026657506.1">
    <property type="nucleotide sequence ID" value="NC_022538.1"/>
</dbReference>
<keyword evidence="6 12" id="KW-0413">Isomerase</keyword>
<dbReference type="FunFam" id="3.40.120.10:FF:000002">
    <property type="entry name" value="Phosphoglucosamine mutase"/>
    <property type="match status" value="1"/>
</dbReference>
<dbReference type="GO" id="GO:0008966">
    <property type="term" value="F:phosphoglucosamine mutase activity"/>
    <property type="evidence" value="ECO:0007669"/>
    <property type="project" value="UniProtKB-EC"/>
</dbReference>
<keyword evidence="3" id="KW-0597">Phosphoprotein</keyword>
<evidence type="ECO:0000259" key="10">
    <source>
        <dbReference type="Pfam" id="PF02879"/>
    </source>
</evidence>
<dbReference type="EMBL" id="FO681347">
    <property type="protein sequence ID" value="CCV64101.1"/>
    <property type="molecule type" value="Genomic_DNA"/>
</dbReference>
<dbReference type="InterPro" id="IPR016055">
    <property type="entry name" value="A-D-PHexomutase_a/b/a-I/II/III"/>
</dbReference>
<name>U4KRE8_ALTPJ</name>
<dbReference type="EC" id="5.4.2.10" evidence="12"/>
<dbReference type="InterPro" id="IPR036900">
    <property type="entry name" value="A-D-PHexomutase_C_sf"/>
</dbReference>
<evidence type="ECO:0000256" key="1">
    <source>
        <dbReference type="ARBA" id="ARBA00001946"/>
    </source>
</evidence>
<dbReference type="Proteomes" id="UP000032740">
    <property type="component" value="Chromosome"/>
</dbReference>
<evidence type="ECO:0000256" key="7">
    <source>
        <dbReference type="RuleBase" id="RU004326"/>
    </source>
</evidence>
<evidence type="ECO:0000256" key="6">
    <source>
        <dbReference type="ARBA" id="ARBA00023235"/>
    </source>
</evidence>
<proteinExistence type="inferred from homology"/>
<evidence type="ECO:0000313" key="12">
    <source>
        <dbReference type="EMBL" id="CCV64101.1"/>
    </source>
</evidence>
<dbReference type="PANTHER" id="PTHR43771:SF1">
    <property type="entry name" value="PHOSPHOMANNOMUTASE"/>
    <property type="match status" value="1"/>
</dbReference>
<protein>
    <submittedName>
        <fullName evidence="12">Phosphoglucosamine mutase</fullName>
        <ecNumber evidence="12">5.4.2.10</ecNumber>
    </submittedName>
</protein>
<dbReference type="KEGG" id="apal:BN85405240"/>
<gene>
    <name evidence="12" type="primary">glmM</name>
    <name evidence="12" type="ORF">BN85405240</name>
</gene>
<dbReference type="SUPFAM" id="SSF55957">
    <property type="entry name" value="Phosphoglucomutase, C-terminal domain"/>
    <property type="match status" value="1"/>
</dbReference>
<evidence type="ECO:0000259" key="9">
    <source>
        <dbReference type="Pfam" id="PF02878"/>
    </source>
</evidence>
<feature type="domain" description="Alpha-D-phosphohexomutase alpha/beta/alpha" evidence="11">
    <location>
        <begin position="246"/>
        <end position="354"/>
    </location>
</feature>
<dbReference type="Pfam" id="PF02880">
    <property type="entry name" value="PGM_PMM_III"/>
    <property type="match status" value="1"/>
</dbReference>
<dbReference type="PRINTS" id="PR00509">
    <property type="entry name" value="PGMPMM"/>
</dbReference>
<dbReference type="InterPro" id="IPR005841">
    <property type="entry name" value="Alpha-D-phosphohexomutase_SF"/>
</dbReference>
<dbReference type="AlphaFoldDB" id="U4KRE8"/>
<evidence type="ECO:0000256" key="4">
    <source>
        <dbReference type="ARBA" id="ARBA00022723"/>
    </source>
</evidence>
<organism evidence="12 13">
    <name type="scientific">Alteracholeplasma palmae (strain ATCC 49389 / J233)</name>
    <name type="common">Acholeplasma palmae</name>
    <dbReference type="NCBI Taxonomy" id="1318466"/>
    <lineage>
        <taxon>Bacteria</taxon>
        <taxon>Bacillati</taxon>
        <taxon>Mycoplasmatota</taxon>
        <taxon>Mollicutes</taxon>
        <taxon>Acholeplasmatales</taxon>
        <taxon>Acholeplasmataceae</taxon>
        <taxon>Acholeplasma</taxon>
    </lineage>
</organism>
<dbReference type="OrthoDB" id="9806956at2"/>
<accession>U4KRE8</accession>
<evidence type="ECO:0000259" key="8">
    <source>
        <dbReference type="Pfam" id="PF00408"/>
    </source>
</evidence>
<sequence length="436" mass="48134">MNKKYFGTDGIRGVAFSKLNSELAFRVGIAIAKVFKPETIVIGQDTRKSSNMLAYSVALGASTLGVSVKLAEVVSTPMLAYYSKEKNMIGVMITASHNPYQDNGIKIFKYGYKMLDEEELAVEKIIDEAISISDANLGLVTLTNEVTEIYEAYYETLHLPQTNLKIAIDTANGATYKIAPRMFSNYSNNYYQIGNIPDGENINLNVGSTHLDAIIEKVKETKSDLGFSYDGDGDRILVVDQNKVYDGDMIIYIIAKYLKEKNLLKKDTVVLTKMSNPGIIKSFNKLGIKVSLTDVGDKYVSNEIMTNGYSIGGENSGHIILNDLLPSGDGVLVSLFITKILTESKMTLASYTKDLEIYPQKLINIKNVDTNILSHKDIINALEEAKKELGEDSLLLVRKSGTEPLVRVTVSHKDELVLNKVITKLVDLITKLGALK</sequence>
<evidence type="ECO:0000256" key="3">
    <source>
        <dbReference type="ARBA" id="ARBA00022553"/>
    </source>
</evidence>
<evidence type="ECO:0000256" key="2">
    <source>
        <dbReference type="ARBA" id="ARBA00010231"/>
    </source>
</evidence>
<dbReference type="STRING" id="1318466.BN85405240"/>
<keyword evidence="13" id="KW-1185">Reference proteome</keyword>
<dbReference type="SUPFAM" id="SSF53738">
    <property type="entry name" value="Phosphoglucomutase, first 3 domains"/>
    <property type="match status" value="3"/>
</dbReference>
<comment type="similarity">
    <text evidence="2 7">Belongs to the phosphohexose mutase family.</text>
</comment>
<dbReference type="InterPro" id="IPR005845">
    <property type="entry name" value="A-D-PHexomutase_a/b/a-II"/>
</dbReference>
<reference evidence="12 13" key="1">
    <citation type="journal article" date="2013" name="J. Mol. Microbiol. Biotechnol.">
        <title>Analysis of the Complete Genomes of Acholeplasma brassicae , A. palmae and A. laidlawii and Their Comparison to the Obligate Parasites from ' Candidatus Phytoplasma'.</title>
        <authorList>
            <person name="Kube M."/>
            <person name="Siewert C."/>
            <person name="Migdoll A.M."/>
            <person name="Duduk B."/>
            <person name="Holz S."/>
            <person name="Rabus R."/>
            <person name="Seemuller E."/>
            <person name="Mitrovic J."/>
            <person name="Muller I."/>
            <person name="Buttner C."/>
            <person name="Reinhardt R."/>
        </authorList>
    </citation>
    <scope>NUCLEOTIDE SEQUENCE [LARGE SCALE GENOMIC DNA]</scope>
    <source>
        <strain evidence="12 13">J233</strain>
    </source>
</reference>
<dbReference type="Pfam" id="PF02879">
    <property type="entry name" value="PGM_PMM_II"/>
    <property type="match status" value="1"/>
</dbReference>
<evidence type="ECO:0000313" key="13">
    <source>
        <dbReference type="Proteomes" id="UP000032740"/>
    </source>
</evidence>
<feature type="domain" description="Alpha-D-phosphohexomutase C-terminal" evidence="8">
    <location>
        <begin position="363"/>
        <end position="420"/>
    </location>
</feature>
<dbReference type="GO" id="GO:0005975">
    <property type="term" value="P:carbohydrate metabolic process"/>
    <property type="evidence" value="ECO:0007669"/>
    <property type="project" value="InterPro"/>
</dbReference>
<dbReference type="InterPro" id="IPR005846">
    <property type="entry name" value="A-D-PHexomutase_a/b/a-III"/>
</dbReference>
<feature type="domain" description="Alpha-D-phosphohexomutase alpha/beta/alpha" evidence="10">
    <location>
        <begin position="159"/>
        <end position="242"/>
    </location>
</feature>
<evidence type="ECO:0000256" key="5">
    <source>
        <dbReference type="ARBA" id="ARBA00022842"/>
    </source>
</evidence>
<dbReference type="Gene3D" id="3.40.120.10">
    <property type="entry name" value="Alpha-D-Glucose-1,6-Bisphosphate, subunit A, domain 3"/>
    <property type="match status" value="3"/>
</dbReference>
<feature type="domain" description="Alpha-D-phosphohexomutase alpha/beta/alpha" evidence="9">
    <location>
        <begin position="4"/>
        <end position="128"/>
    </location>
</feature>
<dbReference type="GO" id="GO:0000287">
    <property type="term" value="F:magnesium ion binding"/>
    <property type="evidence" value="ECO:0007669"/>
    <property type="project" value="InterPro"/>
</dbReference>
<comment type="cofactor">
    <cofactor evidence="1">
        <name>Mg(2+)</name>
        <dbReference type="ChEBI" id="CHEBI:18420"/>
    </cofactor>
</comment>
<evidence type="ECO:0000259" key="11">
    <source>
        <dbReference type="Pfam" id="PF02880"/>
    </source>
</evidence>
<keyword evidence="4 7" id="KW-0479">Metal-binding</keyword>
<dbReference type="Pfam" id="PF02878">
    <property type="entry name" value="PGM_PMM_I"/>
    <property type="match status" value="1"/>
</dbReference>
<dbReference type="PROSITE" id="PS00710">
    <property type="entry name" value="PGM_PMM"/>
    <property type="match status" value="1"/>
</dbReference>
<dbReference type="Gene3D" id="3.30.310.50">
    <property type="entry name" value="Alpha-D-phosphohexomutase, C-terminal domain"/>
    <property type="match status" value="1"/>
</dbReference>
<dbReference type="HOGENOM" id="CLU_045514_1_0_14"/>
<dbReference type="PANTHER" id="PTHR43771">
    <property type="entry name" value="PHOSPHOMANNOMUTASE"/>
    <property type="match status" value="1"/>
</dbReference>
<dbReference type="InterPro" id="IPR016066">
    <property type="entry name" value="A-D-PHexomutase_CS"/>
</dbReference>
<dbReference type="Pfam" id="PF00408">
    <property type="entry name" value="PGM_PMM_IV"/>
    <property type="match status" value="1"/>
</dbReference>
<dbReference type="InterPro" id="IPR005844">
    <property type="entry name" value="A-D-PHexomutase_a/b/a-I"/>
</dbReference>
<keyword evidence="5 7" id="KW-0460">Magnesium</keyword>
<dbReference type="InterPro" id="IPR005843">
    <property type="entry name" value="A-D-PHexomutase_C"/>
</dbReference>